<protein>
    <submittedName>
        <fullName evidence="9">Biopolymer transporter ExbD</fullName>
    </submittedName>
</protein>
<evidence type="ECO:0000256" key="8">
    <source>
        <dbReference type="SAM" id="Phobius"/>
    </source>
</evidence>
<keyword evidence="4 7" id="KW-0812">Transmembrane</keyword>
<feature type="transmembrane region" description="Helical" evidence="8">
    <location>
        <begin position="21"/>
        <end position="39"/>
    </location>
</feature>
<comment type="similarity">
    <text evidence="2 7">Belongs to the ExbD/TolR family.</text>
</comment>
<dbReference type="AlphaFoldDB" id="A0A7Y2EF43"/>
<evidence type="ECO:0000256" key="5">
    <source>
        <dbReference type="ARBA" id="ARBA00022989"/>
    </source>
</evidence>
<dbReference type="EMBL" id="JABDJR010000362">
    <property type="protein sequence ID" value="NNF06913.1"/>
    <property type="molecule type" value="Genomic_DNA"/>
</dbReference>
<comment type="subcellular location">
    <subcellularLocation>
        <location evidence="1">Cell membrane</location>
        <topology evidence="1">Single-pass membrane protein</topology>
    </subcellularLocation>
    <subcellularLocation>
        <location evidence="7">Cell membrane</location>
        <topology evidence="7">Single-pass type II membrane protein</topology>
    </subcellularLocation>
</comment>
<keyword evidence="7" id="KW-0653">Protein transport</keyword>
<evidence type="ECO:0000256" key="3">
    <source>
        <dbReference type="ARBA" id="ARBA00022475"/>
    </source>
</evidence>
<organism evidence="9 10">
    <name type="scientific">Eiseniibacteriota bacterium</name>
    <dbReference type="NCBI Taxonomy" id="2212470"/>
    <lineage>
        <taxon>Bacteria</taxon>
        <taxon>Candidatus Eiseniibacteriota</taxon>
    </lineage>
</organism>
<dbReference type="GO" id="GO:0022857">
    <property type="term" value="F:transmembrane transporter activity"/>
    <property type="evidence" value="ECO:0007669"/>
    <property type="project" value="InterPro"/>
</dbReference>
<evidence type="ECO:0000256" key="7">
    <source>
        <dbReference type="RuleBase" id="RU003879"/>
    </source>
</evidence>
<keyword evidence="5 8" id="KW-1133">Transmembrane helix</keyword>
<evidence type="ECO:0000313" key="10">
    <source>
        <dbReference type="Proteomes" id="UP000547674"/>
    </source>
</evidence>
<accession>A0A7Y2EF43</accession>
<dbReference type="PANTHER" id="PTHR30558:SF3">
    <property type="entry name" value="BIOPOLYMER TRANSPORT PROTEIN EXBD-RELATED"/>
    <property type="match status" value="1"/>
</dbReference>
<sequence length="147" mass="15745">MSAMTFRAKKGRKEVHLNVTSLIDVLFLLLIFFMLTGTFKRAGELELKLPDSRTAVTGDSDPLAPVELVATEDGRVLLNGDTIPEADLVRALEGLLGVSPDGKVLLKAEEGVPHGRVVGLLDAVREAGFLGVSIATETDRVPVENKP</sequence>
<dbReference type="InterPro" id="IPR003400">
    <property type="entry name" value="ExbD"/>
</dbReference>
<dbReference type="Gene3D" id="3.30.420.270">
    <property type="match status" value="1"/>
</dbReference>
<reference evidence="9 10" key="1">
    <citation type="submission" date="2020-03" db="EMBL/GenBank/DDBJ databases">
        <title>Metabolic flexibility allows generalist bacteria to become dominant in a frequently disturbed ecosystem.</title>
        <authorList>
            <person name="Chen Y.-J."/>
            <person name="Leung P.M."/>
            <person name="Bay S.K."/>
            <person name="Hugenholtz P."/>
            <person name="Kessler A.J."/>
            <person name="Shelley G."/>
            <person name="Waite D.W."/>
            <person name="Cook P.L."/>
            <person name="Greening C."/>
        </authorList>
    </citation>
    <scope>NUCLEOTIDE SEQUENCE [LARGE SCALE GENOMIC DNA]</scope>
    <source>
        <strain evidence="9">SS_bin_28</strain>
    </source>
</reference>
<evidence type="ECO:0000256" key="1">
    <source>
        <dbReference type="ARBA" id="ARBA00004162"/>
    </source>
</evidence>
<dbReference type="GO" id="GO:0015031">
    <property type="term" value="P:protein transport"/>
    <property type="evidence" value="ECO:0007669"/>
    <property type="project" value="UniProtKB-KW"/>
</dbReference>
<name>A0A7Y2EF43_UNCEI</name>
<dbReference type="GO" id="GO:0005886">
    <property type="term" value="C:plasma membrane"/>
    <property type="evidence" value="ECO:0007669"/>
    <property type="project" value="UniProtKB-SubCell"/>
</dbReference>
<evidence type="ECO:0000256" key="6">
    <source>
        <dbReference type="ARBA" id="ARBA00023136"/>
    </source>
</evidence>
<dbReference type="PANTHER" id="PTHR30558">
    <property type="entry name" value="EXBD MEMBRANE COMPONENT OF PMF-DRIVEN MACROMOLECULE IMPORT SYSTEM"/>
    <property type="match status" value="1"/>
</dbReference>
<evidence type="ECO:0000256" key="4">
    <source>
        <dbReference type="ARBA" id="ARBA00022692"/>
    </source>
</evidence>
<proteinExistence type="inferred from homology"/>
<keyword evidence="3" id="KW-1003">Cell membrane</keyword>
<evidence type="ECO:0000313" key="9">
    <source>
        <dbReference type="EMBL" id="NNF06913.1"/>
    </source>
</evidence>
<keyword evidence="6 8" id="KW-0472">Membrane</keyword>
<evidence type="ECO:0000256" key="2">
    <source>
        <dbReference type="ARBA" id="ARBA00005811"/>
    </source>
</evidence>
<dbReference type="Proteomes" id="UP000547674">
    <property type="component" value="Unassembled WGS sequence"/>
</dbReference>
<comment type="caution">
    <text evidence="9">The sequence shown here is derived from an EMBL/GenBank/DDBJ whole genome shotgun (WGS) entry which is preliminary data.</text>
</comment>
<dbReference type="Pfam" id="PF02472">
    <property type="entry name" value="ExbD"/>
    <property type="match status" value="1"/>
</dbReference>
<keyword evidence="7" id="KW-0813">Transport</keyword>
<gene>
    <name evidence="9" type="ORF">HKN21_09140</name>
</gene>